<feature type="region of interest" description="Disordered" evidence="1">
    <location>
        <begin position="1"/>
        <end position="70"/>
    </location>
</feature>
<comment type="caution">
    <text evidence="3">The sequence shown here is derived from an EMBL/GenBank/DDBJ whole genome shotgun (WGS) entry which is preliminary data.</text>
</comment>
<proteinExistence type="predicted"/>
<keyword evidence="2" id="KW-0472">Membrane</keyword>
<dbReference type="EMBL" id="JBBPBM010000013">
    <property type="protein sequence ID" value="KAK8561720.1"/>
    <property type="molecule type" value="Genomic_DNA"/>
</dbReference>
<name>A0ABR2EIA6_9ROSI</name>
<dbReference type="PANTHER" id="PTHR33738:SF1">
    <property type="entry name" value="PLANT_T7H20-70 PROTEIN"/>
    <property type="match status" value="1"/>
</dbReference>
<evidence type="ECO:0000313" key="3">
    <source>
        <dbReference type="EMBL" id="KAK8561720.1"/>
    </source>
</evidence>
<keyword evidence="2" id="KW-1133">Transmembrane helix</keyword>
<protein>
    <submittedName>
        <fullName evidence="3">Uncharacterized protein</fullName>
    </submittedName>
</protein>
<sequence>MEQGKGTNSSSSSTTFAELFRPKVSPSSPSTILDSIFPPPKPKVPGGEFQLAKSQGSPNAKPGDSGYTFEGQEVDSIYPQQWSQPCTLSSSIYYGGQDICPPPRAKKESVYKNEEDDGYATRGNWWQGIIIWISLLLSVFWPINMLIKVHRTKQTQFNPFLPVHGK</sequence>
<gene>
    <name evidence="3" type="ORF">V6N12_048784</name>
</gene>
<reference evidence="3 4" key="1">
    <citation type="journal article" date="2024" name="G3 (Bethesda)">
        <title>Genome assembly of Hibiscus sabdariffa L. provides insights into metabolisms of medicinal natural products.</title>
        <authorList>
            <person name="Kim T."/>
        </authorList>
    </citation>
    <scope>NUCLEOTIDE SEQUENCE [LARGE SCALE GENOMIC DNA]</scope>
    <source>
        <strain evidence="3">TK-2024</strain>
        <tissue evidence="3">Old leaves</tissue>
    </source>
</reference>
<dbReference type="PANTHER" id="PTHR33738">
    <property type="entry name" value="EMB|CAB82975.1"/>
    <property type="match status" value="1"/>
</dbReference>
<dbReference type="Proteomes" id="UP001472677">
    <property type="component" value="Unassembled WGS sequence"/>
</dbReference>
<evidence type="ECO:0000256" key="1">
    <source>
        <dbReference type="SAM" id="MobiDB-lite"/>
    </source>
</evidence>
<evidence type="ECO:0000256" key="2">
    <source>
        <dbReference type="SAM" id="Phobius"/>
    </source>
</evidence>
<organism evidence="3 4">
    <name type="scientific">Hibiscus sabdariffa</name>
    <name type="common">roselle</name>
    <dbReference type="NCBI Taxonomy" id="183260"/>
    <lineage>
        <taxon>Eukaryota</taxon>
        <taxon>Viridiplantae</taxon>
        <taxon>Streptophyta</taxon>
        <taxon>Embryophyta</taxon>
        <taxon>Tracheophyta</taxon>
        <taxon>Spermatophyta</taxon>
        <taxon>Magnoliopsida</taxon>
        <taxon>eudicotyledons</taxon>
        <taxon>Gunneridae</taxon>
        <taxon>Pentapetalae</taxon>
        <taxon>rosids</taxon>
        <taxon>malvids</taxon>
        <taxon>Malvales</taxon>
        <taxon>Malvaceae</taxon>
        <taxon>Malvoideae</taxon>
        <taxon>Hibiscus</taxon>
    </lineage>
</organism>
<feature type="transmembrane region" description="Helical" evidence="2">
    <location>
        <begin position="125"/>
        <end position="147"/>
    </location>
</feature>
<keyword evidence="2" id="KW-0812">Transmembrane</keyword>
<accession>A0ABR2EIA6</accession>
<keyword evidence="4" id="KW-1185">Reference proteome</keyword>
<evidence type="ECO:0000313" key="4">
    <source>
        <dbReference type="Proteomes" id="UP001472677"/>
    </source>
</evidence>